<dbReference type="EMBL" id="HBFQ01002522">
    <property type="protein sequence ID" value="CAD8827342.1"/>
    <property type="molecule type" value="Transcribed_RNA"/>
</dbReference>
<gene>
    <name evidence="3" type="ORF">NSCI0253_LOCUS1688</name>
</gene>
<name>A0A7S1EVF5_NOCSC</name>
<evidence type="ECO:0000313" key="3">
    <source>
        <dbReference type="EMBL" id="CAD8827342.1"/>
    </source>
</evidence>
<protein>
    <submittedName>
        <fullName evidence="3">Uncharacterized protein</fullName>
    </submittedName>
</protein>
<feature type="coiled-coil region" evidence="1">
    <location>
        <begin position="10"/>
        <end position="100"/>
    </location>
</feature>
<evidence type="ECO:0000256" key="1">
    <source>
        <dbReference type="SAM" id="Coils"/>
    </source>
</evidence>
<organism evidence="3">
    <name type="scientific">Noctiluca scintillans</name>
    <name type="common">Sea sparkle</name>
    <name type="synonym">Red tide dinoflagellate</name>
    <dbReference type="NCBI Taxonomy" id="2966"/>
    <lineage>
        <taxon>Eukaryota</taxon>
        <taxon>Sar</taxon>
        <taxon>Alveolata</taxon>
        <taxon>Dinophyceae</taxon>
        <taxon>Noctilucales</taxon>
        <taxon>Noctilucaceae</taxon>
        <taxon>Noctiluca</taxon>
    </lineage>
</organism>
<feature type="coiled-coil region" evidence="1">
    <location>
        <begin position="163"/>
        <end position="193"/>
    </location>
</feature>
<feature type="region of interest" description="Disordered" evidence="2">
    <location>
        <begin position="355"/>
        <end position="378"/>
    </location>
</feature>
<sequence length="486" mass="54274">MIHDPSSLSVHEYEDLIRELTEAKEDLTRRLEEQTRSAQGLHTQVLLFSNMDTDTEMVAEAGREALKEAQEQCEAQRRQLARLKTESDNLAESKDKLLNSGSSPDFRAVLNENKLLEAEHHNVALKVSELQHEMQLLQVPGSRGSLFPPPTAALEPPGSGSLSAQLEDLLGSMREEQRQLRDQKRRVSDHRREVIRATKYVMSPTPEVRPVQIEGDGQVCQLIAQKQELEQDCARREAQWRAEFEKLRQRPPKVQVQVIDAEAGPRINDLESLIKQKNAELSELQRQVDEFECTVKRETVHVQRDCLVEMPVVDFSDPSSEEEHRLSAKLQAVEMQLETSRAQVRERAYCLQQLQRDPSAVPRQHRRPLPPSSASPLTLTPLIAPPALAAGRLPPTSEHLPSYPCRIPPSTGSLPPYACNVPPSTGSLAPYACEVPPSAGRLPPTSRAWLTSPRMQGGPLGTSVPQSSGFVSKAFGITDRTPRSSW</sequence>
<keyword evidence="1" id="KW-0175">Coiled coil</keyword>
<feature type="region of interest" description="Disordered" evidence="2">
    <location>
        <begin position="449"/>
        <end position="486"/>
    </location>
</feature>
<reference evidence="3" key="1">
    <citation type="submission" date="2021-01" db="EMBL/GenBank/DDBJ databases">
        <authorList>
            <person name="Corre E."/>
            <person name="Pelletier E."/>
            <person name="Niang G."/>
            <person name="Scheremetjew M."/>
            <person name="Finn R."/>
            <person name="Kale V."/>
            <person name="Holt S."/>
            <person name="Cochrane G."/>
            <person name="Meng A."/>
            <person name="Brown T."/>
            <person name="Cohen L."/>
        </authorList>
    </citation>
    <scope>NUCLEOTIDE SEQUENCE</scope>
</reference>
<proteinExistence type="predicted"/>
<accession>A0A7S1EVF5</accession>
<feature type="coiled-coil region" evidence="1">
    <location>
        <begin position="267"/>
        <end position="294"/>
    </location>
</feature>
<evidence type="ECO:0000256" key="2">
    <source>
        <dbReference type="SAM" id="MobiDB-lite"/>
    </source>
</evidence>
<dbReference type="AlphaFoldDB" id="A0A7S1EVF5"/>